<dbReference type="InterPro" id="IPR036761">
    <property type="entry name" value="TTHA0802/YceI-like_sf"/>
</dbReference>
<sequence length="227" mass="25958">MIISGYFFILNKNVIMYYCGKLHLIKIDNKFMKKIIIFVFVMASLGFIKDDVNIVETSVLVTPSSKLSVKGVTNINTFECKYNVNQLKKPIPVIFERIGDKVVFKKTALVLDNFYFDCGGKGINSDFQKILKTDKHPKIYLFLKELKTDNKHTSKALVHVDIKIAGLVNNYEIPVSLTGENNMFITGKANISLKDFEMQAPKKLFGLIEVEDNIEIDFQLEVKEYHS</sequence>
<dbReference type="SUPFAM" id="SSF101874">
    <property type="entry name" value="YceI-like"/>
    <property type="match status" value="1"/>
</dbReference>
<proteinExistence type="predicted"/>
<accession>A0A0P0D4D7</accession>
<name>A0A0P0D4D7_9FLAO</name>
<gene>
    <name evidence="2" type="ORF">APS56_07725</name>
</gene>
<dbReference type="EMBL" id="CP012898">
    <property type="protein sequence ID" value="ALJ05019.1"/>
    <property type="molecule type" value="Genomic_DNA"/>
</dbReference>
<organism evidence="2 3">
    <name type="scientific">Pseudalgibacter alginicilyticus</name>
    <dbReference type="NCBI Taxonomy" id="1736674"/>
    <lineage>
        <taxon>Bacteria</taxon>
        <taxon>Pseudomonadati</taxon>
        <taxon>Bacteroidota</taxon>
        <taxon>Flavobacteriia</taxon>
        <taxon>Flavobacteriales</taxon>
        <taxon>Flavobacteriaceae</taxon>
        <taxon>Pseudalgibacter</taxon>
    </lineage>
</organism>
<dbReference type="Pfam" id="PF04264">
    <property type="entry name" value="YceI"/>
    <property type="match status" value="1"/>
</dbReference>
<dbReference type="STRING" id="1736674.APS56_07725"/>
<dbReference type="InterPro" id="IPR007372">
    <property type="entry name" value="Lipid/polyisoprenoid-bd_YceI"/>
</dbReference>
<evidence type="ECO:0000313" key="2">
    <source>
        <dbReference type="EMBL" id="ALJ05019.1"/>
    </source>
</evidence>
<protein>
    <recommendedName>
        <fullName evidence="1">Lipid/polyisoprenoid-binding YceI-like domain-containing protein</fullName>
    </recommendedName>
</protein>
<evidence type="ECO:0000313" key="3">
    <source>
        <dbReference type="Proteomes" id="UP000057981"/>
    </source>
</evidence>
<evidence type="ECO:0000259" key="1">
    <source>
        <dbReference type="Pfam" id="PF04264"/>
    </source>
</evidence>
<feature type="domain" description="Lipid/polyisoprenoid-binding YceI-like" evidence="1">
    <location>
        <begin position="121"/>
        <end position="221"/>
    </location>
</feature>
<keyword evidence="3" id="KW-1185">Reference proteome</keyword>
<dbReference type="KEGG" id="ahz:APS56_07725"/>
<reference evidence="2 3" key="1">
    <citation type="submission" date="2015-10" db="EMBL/GenBank/DDBJ databases">
        <authorList>
            <person name="Gilbert D.G."/>
        </authorList>
    </citation>
    <scope>NUCLEOTIDE SEQUENCE [LARGE SCALE GENOMIC DNA]</scope>
    <source>
        <strain evidence="3">HZ-22</strain>
    </source>
</reference>
<dbReference type="AlphaFoldDB" id="A0A0P0D4D7"/>
<dbReference type="Gene3D" id="2.40.128.110">
    <property type="entry name" value="Lipid/polyisoprenoid-binding, YceI-like"/>
    <property type="match status" value="1"/>
</dbReference>
<dbReference type="Proteomes" id="UP000057981">
    <property type="component" value="Chromosome"/>
</dbReference>